<accession>A0ABR4N5S4</accession>
<evidence type="ECO:0000313" key="5">
    <source>
        <dbReference type="EMBL" id="KAL2914819.1"/>
    </source>
</evidence>
<evidence type="ECO:0000313" key="6">
    <source>
        <dbReference type="Proteomes" id="UP001527925"/>
    </source>
</evidence>
<dbReference type="InterPro" id="IPR011009">
    <property type="entry name" value="Kinase-like_dom_sf"/>
</dbReference>
<keyword evidence="2" id="KW-0067">ATP-binding</keyword>
<evidence type="ECO:0000256" key="3">
    <source>
        <dbReference type="SAM" id="MobiDB-lite"/>
    </source>
</evidence>
<dbReference type="PANTHER" id="PTHR24346:SF77">
    <property type="entry name" value="SERINE THREONINE PROTEIN KINASE"/>
    <property type="match status" value="1"/>
</dbReference>
<evidence type="ECO:0000256" key="1">
    <source>
        <dbReference type="ARBA" id="ARBA00022741"/>
    </source>
</evidence>
<reference evidence="5 6" key="1">
    <citation type="submission" date="2023-09" db="EMBL/GenBank/DDBJ databases">
        <title>Pangenome analysis of Batrachochytrium dendrobatidis and related Chytrids.</title>
        <authorList>
            <person name="Yacoub M.N."/>
            <person name="Stajich J.E."/>
            <person name="James T.Y."/>
        </authorList>
    </citation>
    <scope>NUCLEOTIDE SEQUENCE [LARGE SCALE GENOMIC DNA]</scope>
    <source>
        <strain evidence="5 6">JEL0888</strain>
    </source>
</reference>
<dbReference type="SUPFAM" id="SSF56112">
    <property type="entry name" value="Protein kinase-like (PK-like)"/>
    <property type="match status" value="1"/>
</dbReference>
<dbReference type="PROSITE" id="PS50011">
    <property type="entry name" value="PROTEIN_KINASE_DOM"/>
    <property type="match status" value="1"/>
</dbReference>
<evidence type="ECO:0000256" key="2">
    <source>
        <dbReference type="ARBA" id="ARBA00022840"/>
    </source>
</evidence>
<dbReference type="Pfam" id="PF00069">
    <property type="entry name" value="Pkinase"/>
    <property type="match status" value="1"/>
</dbReference>
<dbReference type="Proteomes" id="UP001527925">
    <property type="component" value="Unassembled WGS sequence"/>
</dbReference>
<organism evidence="5 6">
    <name type="scientific">Polyrhizophydium stewartii</name>
    <dbReference type="NCBI Taxonomy" id="2732419"/>
    <lineage>
        <taxon>Eukaryota</taxon>
        <taxon>Fungi</taxon>
        <taxon>Fungi incertae sedis</taxon>
        <taxon>Chytridiomycota</taxon>
        <taxon>Chytridiomycota incertae sedis</taxon>
        <taxon>Chytridiomycetes</taxon>
        <taxon>Rhizophydiales</taxon>
        <taxon>Rhizophydiales incertae sedis</taxon>
        <taxon>Polyrhizophydium</taxon>
    </lineage>
</organism>
<protein>
    <recommendedName>
        <fullName evidence="4">Protein kinase domain-containing protein</fullName>
    </recommendedName>
</protein>
<dbReference type="InterPro" id="IPR008271">
    <property type="entry name" value="Ser/Thr_kinase_AS"/>
</dbReference>
<dbReference type="EMBL" id="JADGIZ020000029">
    <property type="protein sequence ID" value="KAL2914819.1"/>
    <property type="molecule type" value="Genomic_DNA"/>
</dbReference>
<keyword evidence="6" id="KW-1185">Reference proteome</keyword>
<name>A0ABR4N5S4_9FUNG</name>
<dbReference type="Gene3D" id="1.10.510.10">
    <property type="entry name" value="Transferase(Phosphotransferase) domain 1"/>
    <property type="match status" value="1"/>
</dbReference>
<feature type="region of interest" description="Disordered" evidence="3">
    <location>
        <begin position="1"/>
        <end position="58"/>
    </location>
</feature>
<dbReference type="PANTHER" id="PTHR24346">
    <property type="entry name" value="MAP/MICROTUBULE AFFINITY-REGULATING KINASE"/>
    <property type="match status" value="1"/>
</dbReference>
<feature type="compositionally biased region" description="Low complexity" evidence="3">
    <location>
        <begin position="34"/>
        <end position="49"/>
    </location>
</feature>
<keyword evidence="1" id="KW-0547">Nucleotide-binding</keyword>
<dbReference type="PROSITE" id="PS00108">
    <property type="entry name" value="PROTEIN_KINASE_ST"/>
    <property type="match status" value="1"/>
</dbReference>
<sequence>MVMEMHGAQWKDSHISPDYEPSSLITHTTHHPIYPRSPQQPQQPQQQPDYPRPSTPIAASRVASPSIAIPVPQASSHTLGVATLTAPAVDRRHTRHASLDLFEYIENNPFFAERKVKHIFHQVALAVQYLHQNNIVHNDIKDENVVIDAELHAKLIDFGAAQFVPNHPSDYFEDFRGTNHYMPPEAVRGERYRGPEVDVWCMGVLLYTMAFSCPPFRTRDDIATASYRHPRFKRSAALMDLINAMLKVDPAQRLTMDQVVAHPWLANNASNMPLSPMPVSPLPHD</sequence>
<comment type="caution">
    <text evidence="5">The sequence shown here is derived from an EMBL/GenBank/DDBJ whole genome shotgun (WGS) entry which is preliminary data.</text>
</comment>
<dbReference type="InterPro" id="IPR000719">
    <property type="entry name" value="Prot_kinase_dom"/>
</dbReference>
<feature type="domain" description="Protein kinase" evidence="4">
    <location>
        <begin position="1"/>
        <end position="265"/>
    </location>
</feature>
<evidence type="ECO:0000259" key="4">
    <source>
        <dbReference type="PROSITE" id="PS50011"/>
    </source>
</evidence>
<dbReference type="SMART" id="SM00220">
    <property type="entry name" value="S_TKc"/>
    <property type="match status" value="1"/>
</dbReference>
<gene>
    <name evidence="5" type="ORF">HK105_205558</name>
</gene>
<proteinExistence type="predicted"/>